<dbReference type="SUPFAM" id="SSF51556">
    <property type="entry name" value="Metallo-dependent hydrolases"/>
    <property type="match status" value="1"/>
</dbReference>
<keyword evidence="2" id="KW-1185">Reference proteome</keyword>
<dbReference type="AlphaFoldDB" id="A0A3M9NMD1"/>
<sequence length="525" mass="59521">MPFFDFHIHPTLKSLFSENDAKSQCKKHSPWTPLDKSKIPFLLKCCTEFPYILQSQGDLAQLAASDCNLVCVALYMPEKDMLAADLLQKSTEGPLGIYLQKQKIDTLLNGNPYELLRSDDWATLTDAVQFGINNKKVKLIRKRSDYDENDLSTIHVVFSVEGCHSLSSGIQNFDVDAIINNIDDLRKSAALLSINLTHMEQSPLCNMAFGMQFLSDEGFRPTGFKIEDKGIAVLKHCYENNIMIDVKHLSLGSRQHLYELRRTPEFATINQPIVCTHAGFTGISFKEIPDYLFAVRDFAKKGYTVFWQGKPVKYGDSPRPCFNASSINLYDEDIMEILQSGGMIGLSMDKRILGFQQFEKESNGRDDFPLETEYISNKEKTLFLGKGKVTISKAFADAEKIMSWDEIEEGGEVNPMLSDYHLKHFMAHIIHVIALAQKNSYDVMTALNQLCIGSDYDGLINPIWVCETANSLEHFKSELEDNFVSFAKKSGIKLPEEFDVKSFSKKLFFENGRDFVMKRLDIING</sequence>
<dbReference type="EMBL" id="RJJR01000002">
    <property type="protein sequence ID" value="RNI38946.1"/>
    <property type="molecule type" value="Genomic_DNA"/>
</dbReference>
<proteinExistence type="predicted"/>
<evidence type="ECO:0008006" key="3">
    <source>
        <dbReference type="Google" id="ProtNLM"/>
    </source>
</evidence>
<accession>A0A3M9NMD1</accession>
<dbReference type="RefSeq" id="WP_123119511.1">
    <property type="nucleotide sequence ID" value="NZ_RJJR01000002.1"/>
</dbReference>
<protein>
    <recommendedName>
        <fullName evidence="3">Membrane dipeptidase (Peptidase family M19)</fullName>
    </recommendedName>
</protein>
<organism evidence="1 2">
    <name type="scientific">Hanamia caeni</name>
    <dbReference type="NCBI Taxonomy" id="2294116"/>
    <lineage>
        <taxon>Bacteria</taxon>
        <taxon>Pseudomonadati</taxon>
        <taxon>Bacteroidota</taxon>
        <taxon>Chitinophagia</taxon>
        <taxon>Chitinophagales</taxon>
        <taxon>Chitinophagaceae</taxon>
        <taxon>Hanamia</taxon>
    </lineage>
</organism>
<reference evidence="1 2" key="1">
    <citation type="submission" date="2018-11" db="EMBL/GenBank/DDBJ databases">
        <title>Draft genome sequence of Ferruginibacter sp. BO-59.</title>
        <authorList>
            <person name="Im W.T."/>
        </authorList>
    </citation>
    <scope>NUCLEOTIDE SEQUENCE [LARGE SCALE GENOMIC DNA]</scope>
    <source>
        <strain evidence="1 2">BO-59</strain>
    </source>
</reference>
<dbReference type="Proteomes" id="UP000267223">
    <property type="component" value="Unassembled WGS sequence"/>
</dbReference>
<dbReference type="OrthoDB" id="611177at2"/>
<name>A0A3M9NMD1_9BACT</name>
<dbReference type="Gene3D" id="3.20.20.140">
    <property type="entry name" value="Metal-dependent hydrolases"/>
    <property type="match status" value="1"/>
</dbReference>
<dbReference type="InterPro" id="IPR032466">
    <property type="entry name" value="Metal_Hydrolase"/>
</dbReference>
<evidence type="ECO:0000313" key="2">
    <source>
        <dbReference type="Proteomes" id="UP000267223"/>
    </source>
</evidence>
<evidence type="ECO:0000313" key="1">
    <source>
        <dbReference type="EMBL" id="RNI38946.1"/>
    </source>
</evidence>
<gene>
    <name evidence="1" type="ORF">EFY79_04610</name>
</gene>
<comment type="caution">
    <text evidence="1">The sequence shown here is derived from an EMBL/GenBank/DDBJ whole genome shotgun (WGS) entry which is preliminary data.</text>
</comment>